<dbReference type="eggNOG" id="ENOG5030NZJ">
    <property type="taxonomic scope" value="Bacteria"/>
</dbReference>
<dbReference type="PATRIC" id="fig|1125718.3.peg.2600"/>
<keyword evidence="2" id="KW-1185">Reference proteome</keyword>
<dbReference type="Proteomes" id="UP000002941">
    <property type="component" value="Unassembled WGS sequence"/>
</dbReference>
<name>J1GWQ8_9ACTO</name>
<reference evidence="1 2" key="1">
    <citation type="submission" date="2012-05" db="EMBL/GenBank/DDBJ databases">
        <authorList>
            <person name="Harkins D.M."/>
            <person name="Madupu R."/>
            <person name="Durkin A.S."/>
            <person name="Torralba M."/>
            <person name="Methe B."/>
            <person name="Sutton G.G."/>
            <person name="Nelson K.E."/>
        </authorList>
    </citation>
    <scope>NUCLEOTIDE SEQUENCE [LARGE SCALE GENOMIC DNA]</scope>
    <source>
        <strain evidence="1 2">F0489</strain>
    </source>
</reference>
<comment type="caution">
    <text evidence="1">The sequence shown here is derived from an EMBL/GenBank/DDBJ whole genome shotgun (WGS) entry which is preliminary data.</text>
</comment>
<organism evidence="1 2">
    <name type="scientific">Actinomyces massiliensis F0489</name>
    <dbReference type="NCBI Taxonomy" id="1125718"/>
    <lineage>
        <taxon>Bacteria</taxon>
        <taxon>Bacillati</taxon>
        <taxon>Actinomycetota</taxon>
        <taxon>Actinomycetes</taxon>
        <taxon>Actinomycetales</taxon>
        <taxon>Actinomycetaceae</taxon>
        <taxon>Actinomyces</taxon>
    </lineage>
</organism>
<dbReference type="AlphaFoldDB" id="J1GWQ8"/>
<dbReference type="OrthoDB" id="3258072at2"/>
<sequence>MDVLNTDWTVVPLNGDSSLCVVANTNGSDLPSVALKDLWTIDADRNGYKDGGQFRRCLSYQGRAVSCDAEHSAEIFYTGTADVNCDERYSSFTRRDEGTDARDIKVSQLASGDSVICQVEVKAREDSLFASVRDLGSTTLPIKH</sequence>
<dbReference type="EMBL" id="AKFT01000204">
    <property type="protein sequence ID" value="EJF37550.1"/>
    <property type="molecule type" value="Genomic_DNA"/>
</dbReference>
<gene>
    <name evidence="1" type="ORF">HMPREF1318_2556</name>
</gene>
<evidence type="ECO:0000313" key="2">
    <source>
        <dbReference type="Proteomes" id="UP000002941"/>
    </source>
</evidence>
<accession>J1GWQ8</accession>
<evidence type="ECO:0000313" key="1">
    <source>
        <dbReference type="EMBL" id="EJF37550.1"/>
    </source>
</evidence>
<proteinExistence type="predicted"/>
<protein>
    <submittedName>
        <fullName evidence="1">Uncharacterized protein</fullName>
    </submittedName>
</protein>